<keyword evidence="4" id="KW-1185">Reference proteome</keyword>
<sequence>MKDFIITVCLIGALLANPISYDSTASETTEEDSDLVGSATSSHTPMFTQNHRTDAASPETSSESSESVESTSEDNTSEESDSESDENSNPMGETRDDSMGSEENVRKNLIEVIPDNLGTEESTEAPTVETPTAETTAATSDSSESTSETSESSESNETRRINIADCVNATESCESDEYFFQGIGDDGLYTVDNLMAPDDGERELQLRR</sequence>
<feature type="compositionally biased region" description="Polar residues" evidence="1">
    <location>
        <begin position="38"/>
        <end position="50"/>
    </location>
</feature>
<proteinExistence type="predicted"/>
<dbReference type="GeneTree" id="ENSGT00730000112195"/>
<name>A0A674N1F6_TAKRU</name>
<dbReference type="Ensembl" id="ENSTRUT00000078166.1">
    <property type="protein sequence ID" value="ENSTRUP00000067082.1"/>
    <property type="gene ID" value="ENSTRUG00000009840.3"/>
</dbReference>
<feature type="compositionally biased region" description="Basic and acidic residues" evidence="1">
    <location>
        <begin position="93"/>
        <end position="109"/>
    </location>
</feature>
<protein>
    <submittedName>
        <fullName evidence="3">Secretory calcium-binding phosphoprotein 1</fullName>
    </submittedName>
</protein>
<feature type="signal peptide" evidence="2">
    <location>
        <begin position="1"/>
        <end position="16"/>
    </location>
</feature>
<reference evidence="3" key="3">
    <citation type="submission" date="2025-09" db="UniProtKB">
        <authorList>
            <consortium name="Ensembl"/>
        </authorList>
    </citation>
    <scope>IDENTIFICATION</scope>
</reference>
<feature type="region of interest" description="Disordered" evidence="1">
    <location>
        <begin position="25"/>
        <end position="160"/>
    </location>
</feature>
<accession>A0A674N1F6</accession>
<dbReference type="AlphaFoldDB" id="A0A674N1F6"/>
<feature type="compositionally biased region" description="Low complexity" evidence="1">
    <location>
        <begin position="59"/>
        <end position="70"/>
    </location>
</feature>
<dbReference type="Proteomes" id="UP000005226">
    <property type="component" value="Chromosome 17"/>
</dbReference>
<feature type="compositionally biased region" description="Acidic residues" evidence="1">
    <location>
        <begin position="71"/>
        <end position="86"/>
    </location>
</feature>
<evidence type="ECO:0000256" key="1">
    <source>
        <dbReference type="SAM" id="MobiDB-lite"/>
    </source>
</evidence>
<keyword evidence="2" id="KW-0732">Signal</keyword>
<feature type="compositionally biased region" description="Low complexity" evidence="1">
    <location>
        <begin position="124"/>
        <end position="155"/>
    </location>
</feature>
<gene>
    <name evidence="3" type="primary">scpp1</name>
</gene>
<reference evidence="3 4" key="1">
    <citation type="journal article" date="2011" name="Genome Biol. Evol.">
        <title>Integration of the genetic map and genome assembly of fugu facilitates insights into distinct features of genome evolution in teleosts and mammals.</title>
        <authorList>
            <person name="Kai W."/>
            <person name="Kikuchi K."/>
            <person name="Tohari S."/>
            <person name="Chew A.K."/>
            <person name="Tay A."/>
            <person name="Fujiwara A."/>
            <person name="Hosoya S."/>
            <person name="Suetake H."/>
            <person name="Naruse K."/>
            <person name="Brenner S."/>
            <person name="Suzuki Y."/>
            <person name="Venkatesh B."/>
        </authorList>
    </citation>
    <scope>NUCLEOTIDE SEQUENCE [LARGE SCALE GENOMIC DNA]</scope>
</reference>
<evidence type="ECO:0000313" key="3">
    <source>
        <dbReference type="Ensembl" id="ENSTRUP00000067082.1"/>
    </source>
</evidence>
<evidence type="ECO:0000313" key="4">
    <source>
        <dbReference type="Proteomes" id="UP000005226"/>
    </source>
</evidence>
<feature type="chain" id="PRO_5025630039" evidence="2">
    <location>
        <begin position="17"/>
        <end position="208"/>
    </location>
</feature>
<evidence type="ECO:0000256" key="2">
    <source>
        <dbReference type="SAM" id="SignalP"/>
    </source>
</evidence>
<reference evidence="3" key="2">
    <citation type="submission" date="2025-08" db="UniProtKB">
        <authorList>
            <consortium name="Ensembl"/>
        </authorList>
    </citation>
    <scope>IDENTIFICATION</scope>
</reference>
<organism evidence="3 4">
    <name type="scientific">Takifugu rubripes</name>
    <name type="common">Japanese pufferfish</name>
    <name type="synonym">Fugu rubripes</name>
    <dbReference type="NCBI Taxonomy" id="31033"/>
    <lineage>
        <taxon>Eukaryota</taxon>
        <taxon>Metazoa</taxon>
        <taxon>Chordata</taxon>
        <taxon>Craniata</taxon>
        <taxon>Vertebrata</taxon>
        <taxon>Euteleostomi</taxon>
        <taxon>Actinopterygii</taxon>
        <taxon>Neopterygii</taxon>
        <taxon>Teleostei</taxon>
        <taxon>Neoteleostei</taxon>
        <taxon>Acanthomorphata</taxon>
        <taxon>Eupercaria</taxon>
        <taxon>Tetraodontiformes</taxon>
        <taxon>Tetradontoidea</taxon>
        <taxon>Tetraodontidae</taxon>
        <taxon>Takifugu</taxon>
    </lineage>
</organism>